<evidence type="ECO:0000256" key="4">
    <source>
        <dbReference type="ARBA" id="ARBA00022795"/>
    </source>
</evidence>
<dbReference type="AlphaFoldDB" id="A0A4Z0H0Q1"/>
<feature type="region of interest" description="Disordered" evidence="7">
    <location>
        <begin position="1"/>
        <end position="56"/>
    </location>
</feature>
<keyword evidence="5" id="KW-0805">Transcription regulation</keyword>
<dbReference type="InterPro" id="IPR031316">
    <property type="entry name" value="FlgM_C"/>
</dbReference>
<keyword evidence="9" id="KW-0282">Flagellum</keyword>
<feature type="compositionally biased region" description="Basic and acidic residues" evidence="7">
    <location>
        <begin position="30"/>
        <end position="45"/>
    </location>
</feature>
<evidence type="ECO:0000313" key="10">
    <source>
        <dbReference type="Proteomes" id="UP000297982"/>
    </source>
</evidence>
<evidence type="ECO:0000256" key="3">
    <source>
        <dbReference type="ARBA" id="ARBA00022491"/>
    </source>
</evidence>
<comment type="caution">
    <text evidence="9">The sequence shown here is derived from an EMBL/GenBank/DDBJ whole genome shotgun (WGS) entry which is preliminary data.</text>
</comment>
<dbReference type="EMBL" id="SRJC01000003">
    <property type="protein sequence ID" value="TGB02372.1"/>
    <property type="molecule type" value="Genomic_DNA"/>
</dbReference>
<dbReference type="InterPro" id="IPR035890">
    <property type="entry name" value="Anti-sigma-28_factor_FlgM_sf"/>
</dbReference>
<evidence type="ECO:0000256" key="6">
    <source>
        <dbReference type="ARBA" id="ARBA00023163"/>
    </source>
</evidence>
<evidence type="ECO:0000259" key="8">
    <source>
        <dbReference type="Pfam" id="PF04316"/>
    </source>
</evidence>
<proteinExistence type="inferred from homology"/>
<dbReference type="STRING" id="192814.GCA_900166575_03327"/>
<keyword evidence="6" id="KW-0804">Transcription</keyword>
<dbReference type="GO" id="GO:0044781">
    <property type="term" value="P:bacterial-type flagellum organization"/>
    <property type="evidence" value="ECO:0007669"/>
    <property type="project" value="UniProtKB-KW"/>
</dbReference>
<name>A0A4Z0H0Q1_9BACI</name>
<dbReference type="SUPFAM" id="SSF101498">
    <property type="entry name" value="Anti-sigma factor FlgM"/>
    <property type="match status" value="1"/>
</dbReference>
<dbReference type="GO" id="GO:0045892">
    <property type="term" value="P:negative regulation of DNA-templated transcription"/>
    <property type="evidence" value="ECO:0007669"/>
    <property type="project" value="InterPro"/>
</dbReference>
<evidence type="ECO:0000313" key="9">
    <source>
        <dbReference type="EMBL" id="TGB02372.1"/>
    </source>
</evidence>
<dbReference type="OrthoDB" id="2991036at2"/>
<evidence type="ECO:0000256" key="7">
    <source>
        <dbReference type="SAM" id="MobiDB-lite"/>
    </source>
</evidence>
<dbReference type="Proteomes" id="UP000297982">
    <property type="component" value="Unassembled WGS sequence"/>
</dbReference>
<reference evidence="9 10" key="1">
    <citation type="journal article" date="2003" name="Int. J. Syst. Evol. Microbiol.">
        <title>Halobacillus salinus sp. nov., isolated from a salt lake on the coast of the East Sea in Korea.</title>
        <authorList>
            <person name="Yoon J.H."/>
            <person name="Kang K.H."/>
            <person name="Park Y.H."/>
        </authorList>
    </citation>
    <scope>NUCLEOTIDE SEQUENCE [LARGE SCALE GENOMIC DNA]</scope>
    <source>
        <strain evidence="9 10">HSL-3</strain>
    </source>
</reference>
<dbReference type="Pfam" id="PF04316">
    <property type="entry name" value="FlgM"/>
    <property type="match status" value="1"/>
</dbReference>
<keyword evidence="9" id="KW-0966">Cell projection</keyword>
<feature type="domain" description="Anti-sigma-28 factor FlgM C-terminal" evidence="8">
    <location>
        <begin position="32"/>
        <end position="82"/>
    </location>
</feature>
<evidence type="ECO:0000256" key="2">
    <source>
        <dbReference type="ARBA" id="ARBA00017823"/>
    </source>
</evidence>
<evidence type="ECO:0000256" key="1">
    <source>
        <dbReference type="ARBA" id="ARBA00005322"/>
    </source>
</evidence>
<dbReference type="InterPro" id="IPR007412">
    <property type="entry name" value="FlgM"/>
</dbReference>
<feature type="compositionally biased region" description="Polar residues" evidence="7">
    <location>
        <begin position="1"/>
        <end position="29"/>
    </location>
</feature>
<sequence>MRIHGPNQTNFNPYNKSINKQTDMKQQGNRQDKLEISDEAKKMHGSEQPNPARQKRINQIKQDIESGTYQVDPKVTAKKMIDFWTK</sequence>
<evidence type="ECO:0000256" key="5">
    <source>
        <dbReference type="ARBA" id="ARBA00023015"/>
    </source>
</evidence>
<accession>A0A4Z0H0Q1</accession>
<organism evidence="9 10">
    <name type="scientific">Halobacillus salinus</name>
    <dbReference type="NCBI Taxonomy" id="192814"/>
    <lineage>
        <taxon>Bacteria</taxon>
        <taxon>Bacillati</taxon>
        <taxon>Bacillota</taxon>
        <taxon>Bacilli</taxon>
        <taxon>Bacillales</taxon>
        <taxon>Bacillaceae</taxon>
        <taxon>Halobacillus</taxon>
    </lineage>
</organism>
<gene>
    <name evidence="9" type="primary">flgM</name>
    <name evidence="9" type="ORF">E4663_13610</name>
</gene>
<comment type="similarity">
    <text evidence="1">Belongs to the FlgM family.</text>
</comment>
<protein>
    <recommendedName>
        <fullName evidence="2">Negative regulator of flagellin synthesis</fullName>
    </recommendedName>
</protein>
<dbReference type="Gene3D" id="6.10.140.30">
    <property type="entry name" value="Anti-sigma-28 factor FlgM"/>
    <property type="match status" value="1"/>
</dbReference>
<dbReference type="RefSeq" id="WP_079478166.1">
    <property type="nucleotide sequence ID" value="NZ_FVYZ01000003.1"/>
</dbReference>
<keyword evidence="4" id="KW-1005">Bacterial flagellum biogenesis</keyword>
<dbReference type="NCBIfam" id="TIGR03824">
    <property type="entry name" value="FlgM_jcvi"/>
    <property type="match status" value="1"/>
</dbReference>
<keyword evidence="10" id="KW-1185">Reference proteome</keyword>
<keyword evidence="3" id="KW-0678">Repressor</keyword>
<keyword evidence="9" id="KW-0969">Cilium</keyword>